<evidence type="ECO:0000256" key="1">
    <source>
        <dbReference type="SAM" id="SignalP"/>
    </source>
</evidence>
<comment type="caution">
    <text evidence="2">The sequence shown here is derived from an EMBL/GenBank/DDBJ whole genome shotgun (WGS) entry which is preliminary data.</text>
</comment>
<proteinExistence type="predicted"/>
<dbReference type="Proteomes" id="UP001168537">
    <property type="component" value="Unassembled WGS sequence"/>
</dbReference>
<accession>A0ABT8ERX9</accession>
<evidence type="ECO:0000313" key="2">
    <source>
        <dbReference type="EMBL" id="MDN4160918.1"/>
    </source>
</evidence>
<feature type="signal peptide" evidence="1">
    <location>
        <begin position="1"/>
        <end position="20"/>
    </location>
</feature>
<reference evidence="2" key="1">
    <citation type="submission" date="2023-06" db="EMBL/GenBank/DDBJ databases">
        <title>Draft genome sequence of Nocardioides sp. SOB72.</title>
        <authorList>
            <person name="Zhang G."/>
        </authorList>
    </citation>
    <scope>NUCLEOTIDE SEQUENCE</scope>
    <source>
        <strain evidence="2">SOB72</strain>
    </source>
</reference>
<evidence type="ECO:0000313" key="3">
    <source>
        <dbReference type="Proteomes" id="UP001168537"/>
    </source>
</evidence>
<gene>
    <name evidence="2" type="ORF">QWY29_06085</name>
</gene>
<organism evidence="2 3">
    <name type="scientific">Nocardioides abyssi</name>
    <dbReference type="NCBI Taxonomy" id="3058370"/>
    <lineage>
        <taxon>Bacteria</taxon>
        <taxon>Bacillati</taxon>
        <taxon>Actinomycetota</taxon>
        <taxon>Actinomycetes</taxon>
        <taxon>Propionibacteriales</taxon>
        <taxon>Nocardioidaceae</taxon>
        <taxon>Nocardioides</taxon>
    </lineage>
</organism>
<dbReference type="RefSeq" id="WP_300959804.1">
    <property type="nucleotide sequence ID" value="NZ_JAUHJR010000002.1"/>
</dbReference>
<protein>
    <submittedName>
        <fullName evidence="2">Uncharacterized protein</fullName>
    </submittedName>
</protein>
<feature type="chain" id="PRO_5047374173" evidence="1">
    <location>
        <begin position="21"/>
        <end position="40"/>
    </location>
</feature>
<keyword evidence="1" id="KW-0732">Signal</keyword>
<sequence>MLLARNLGLGLLLTSLAVLAVGHTPQPELTTTTCAAPACR</sequence>
<keyword evidence="3" id="KW-1185">Reference proteome</keyword>
<dbReference type="EMBL" id="JAUHJR010000002">
    <property type="protein sequence ID" value="MDN4160918.1"/>
    <property type="molecule type" value="Genomic_DNA"/>
</dbReference>
<name>A0ABT8ERX9_9ACTN</name>